<dbReference type="RefSeq" id="WP_255900381.1">
    <property type="nucleotide sequence ID" value="NZ_CP050470.1"/>
</dbReference>
<keyword evidence="1" id="KW-0472">Membrane</keyword>
<proteinExistence type="predicted"/>
<accession>A0ABY5I9I2</accession>
<keyword evidence="3" id="KW-1185">Reference proteome</keyword>
<evidence type="ECO:0008006" key="4">
    <source>
        <dbReference type="Google" id="ProtNLM"/>
    </source>
</evidence>
<keyword evidence="1" id="KW-0812">Transmembrane</keyword>
<dbReference type="EMBL" id="CP050470">
    <property type="protein sequence ID" value="UTZ30694.1"/>
    <property type="molecule type" value="Genomic_DNA"/>
</dbReference>
<evidence type="ECO:0000313" key="3">
    <source>
        <dbReference type="Proteomes" id="UP001059912"/>
    </source>
</evidence>
<name>A0ABY5I9I2_9VIBR</name>
<protein>
    <recommendedName>
        <fullName evidence="4">DUF3137 domain-containing protein</fullName>
    </recommendedName>
</protein>
<keyword evidence="1" id="KW-1133">Transmembrane helix</keyword>
<organism evidence="2 3">
    <name type="scientific">Vibrio campbellii</name>
    <dbReference type="NCBI Taxonomy" id="680"/>
    <lineage>
        <taxon>Bacteria</taxon>
        <taxon>Pseudomonadati</taxon>
        <taxon>Pseudomonadota</taxon>
        <taxon>Gammaproteobacteria</taxon>
        <taxon>Vibrionales</taxon>
        <taxon>Vibrionaceae</taxon>
        <taxon>Vibrio</taxon>
    </lineage>
</organism>
<dbReference type="Proteomes" id="UP001059912">
    <property type="component" value="Chromosome 1"/>
</dbReference>
<evidence type="ECO:0000313" key="2">
    <source>
        <dbReference type="EMBL" id="UTZ30694.1"/>
    </source>
</evidence>
<feature type="transmembrane region" description="Helical" evidence="1">
    <location>
        <begin position="167"/>
        <end position="187"/>
    </location>
</feature>
<evidence type="ECO:0000256" key="1">
    <source>
        <dbReference type="SAM" id="Phobius"/>
    </source>
</evidence>
<sequence>MKRQKMGIFTKFAQPFSKWWAQFRAEVSVVPMEDPLEPIMSVNDDILTIRTGFHDRRNTIALPWLIASVFLTYVWSDAIPDLDQQKEHAISMVDFLQNEKIQMEEYLLEAQKENNIEDEKSYSEGVEYYKQSINSYKVYLEKEGDPTIFTYLESQYLQGNLSSSVPMLLGFVFYLTSTLVFFGVVVIKPRDAEIYFDRHRGIVYTWRWGRIGAARFEDIGIKENMMGLSIYLQFENKKQGGFWPRAVWGIDADKLIFHKEEDLSYLLAQLLAFMENGKEAVITGESFQRKPARFFLFDDKKPKNFDQRLEQVLEASHNLVELYEKSVIKPLSM</sequence>
<feature type="transmembrane region" description="Helical" evidence="1">
    <location>
        <begin position="59"/>
        <end position="76"/>
    </location>
</feature>
<gene>
    <name evidence="2" type="ORF">HB762_04405</name>
</gene>
<reference evidence="2" key="1">
    <citation type="submission" date="2020-03" db="EMBL/GenBank/DDBJ databases">
        <title>Five strains of Vibrio campbellii isolated from Mariana Trench.</title>
        <authorList>
            <person name="Liang J."/>
            <person name="Zhang X.-H."/>
        </authorList>
    </citation>
    <scope>NUCLEOTIDE SEQUENCE</scope>
    <source>
        <strain evidence="2">LJC013</strain>
    </source>
</reference>